<comment type="subcellular location">
    <subcellularLocation>
        <location evidence="1">Cell envelope</location>
    </subcellularLocation>
</comment>
<dbReference type="Pfam" id="PF01497">
    <property type="entry name" value="Peripla_BP_2"/>
    <property type="match status" value="1"/>
</dbReference>
<comment type="similarity">
    <text evidence="2">Belongs to the bacterial solute-binding protein 8 family.</text>
</comment>
<keyword evidence="4" id="KW-0406">Ion transport</keyword>
<dbReference type="Proteomes" id="UP000483035">
    <property type="component" value="Unassembled WGS sequence"/>
</dbReference>
<gene>
    <name evidence="7" type="ORF">GR212_30770</name>
</gene>
<dbReference type="AlphaFoldDB" id="A0A6L9UDC3"/>
<feature type="domain" description="Fe/B12 periplasmic-binding" evidence="6">
    <location>
        <begin position="50"/>
        <end position="312"/>
    </location>
</feature>
<evidence type="ECO:0000256" key="1">
    <source>
        <dbReference type="ARBA" id="ARBA00004196"/>
    </source>
</evidence>
<evidence type="ECO:0000256" key="3">
    <source>
        <dbReference type="ARBA" id="ARBA00022448"/>
    </source>
</evidence>
<evidence type="ECO:0000313" key="7">
    <source>
        <dbReference type="EMBL" id="NEI73945.1"/>
    </source>
</evidence>
<proteinExistence type="inferred from homology"/>
<dbReference type="SUPFAM" id="SSF53807">
    <property type="entry name" value="Helical backbone' metal receptor"/>
    <property type="match status" value="1"/>
</dbReference>
<dbReference type="PROSITE" id="PS50983">
    <property type="entry name" value="FE_B12_PBP"/>
    <property type="match status" value="1"/>
</dbReference>
<organism evidence="7 8">
    <name type="scientific">Rhizobium lusitanum</name>
    <dbReference type="NCBI Taxonomy" id="293958"/>
    <lineage>
        <taxon>Bacteria</taxon>
        <taxon>Pseudomonadati</taxon>
        <taxon>Pseudomonadota</taxon>
        <taxon>Alphaproteobacteria</taxon>
        <taxon>Hyphomicrobiales</taxon>
        <taxon>Rhizobiaceae</taxon>
        <taxon>Rhizobium/Agrobacterium group</taxon>
        <taxon>Rhizobium</taxon>
    </lineage>
</organism>
<evidence type="ECO:0000313" key="8">
    <source>
        <dbReference type="Proteomes" id="UP000483035"/>
    </source>
</evidence>
<keyword evidence="3" id="KW-0813">Transport</keyword>
<dbReference type="RefSeq" id="WP_163992722.1">
    <property type="nucleotide sequence ID" value="NZ_WUEY01000023.1"/>
</dbReference>
<keyword evidence="4" id="KW-0410">Iron transport</keyword>
<dbReference type="PANTHER" id="PTHR30532:SF1">
    <property type="entry name" value="IRON(3+)-HYDROXAMATE-BINDING PROTEIN FHUD"/>
    <property type="match status" value="1"/>
</dbReference>
<sequence>MTGYGTYPGSEKAEWLATTRRSLLSAIPSLAMAYALPTSAAAEANRPKLRVVSLNWAMSEMLYAMNLTPIAAAEIAGYERMVGYPPTPPDVIDLGFQINPNLELLSRIEPDLILIQSWQAAGRPILERFAPVESFTLYDRGKGDPIEAARGVALCLASLCGNPAVACDFLSRMDQSFADCAKRIAAKEQRPILLVQALSPTNLVVFTGGSLFDSAMRRIGLQNAWSKSPTLLWGSTQIGVDTLAAYPQACVVWIASPDGASSDALFRSDLWRQLPQAVNGQVRELPLIWGFGALPTAERFARLITATLAGSGE</sequence>
<dbReference type="GO" id="GO:1901678">
    <property type="term" value="P:iron coordination entity transport"/>
    <property type="evidence" value="ECO:0007669"/>
    <property type="project" value="UniProtKB-ARBA"/>
</dbReference>
<keyword evidence="5" id="KW-0732">Signal</keyword>
<dbReference type="PRINTS" id="PR01715">
    <property type="entry name" value="FERRIBNDNGPP"/>
</dbReference>
<dbReference type="GO" id="GO:0030288">
    <property type="term" value="C:outer membrane-bounded periplasmic space"/>
    <property type="evidence" value="ECO:0007669"/>
    <property type="project" value="TreeGrafter"/>
</dbReference>
<dbReference type="InterPro" id="IPR051313">
    <property type="entry name" value="Bact_iron-sidero_bind"/>
</dbReference>
<evidence type="ECO:0000256" key="4">
    <source>
        <dbReference type="ARBA" id="ARBA00022496"/>
    </source>
</evidence>
<protein>
    <submittedName>
        <fullName evidence="7">ABC transporter substrate-binding protein</fullName>
    </submittedName>
</protein>
<accession>A0A6L9UDC3</accession>
<evidence type="ECO:0000256" key="5">
    <source>
        <dbReference type="ARBA" id="ARBA00022729"/>
    </source>
</evidence>
<evidence type="ECO:0000256" key="2">
    <source>
        <dbReference type="ARBA" id="ARBA00008814"/>
    </source>
</evidence>
<comment type="caution">
    <text evidence="7">The sequence shown here is derived from an EMBL/GenBank/DDBJ whole genome shotgun (WGS) entry which is preliminary data.</text>
</comment>
<dbReference type="Gene3D" id="3.40.50.1980">
    <property type="entry name" value="Nitrogenase molybdenum iron protein domain"/>
    <property type="match status" value="2"/>
</dbReference>
<evidence type="ECO:0000259" key="6">
    <source>
        <dbReference type="PROSITE" id="PS50983"/>
    </source>
</evidence>
<reference evidence="7 8" key="1">
    <citation type="submission" date="2019-12" db="EMBL/GenBank/DDBJ databases">
        <title>Rhizobium genotypes associated with high levels of biological nitrogen fixation by grain legumes in a temperate-maritime cropping system.</title>
        <authorList>
            <person name="Maluk M."/>
            <person name="Francesc Ferrando Molina F."/>
            <person name="Lopez Del Egido L."/>
            <person name="Lafos M."/>
            <person name="Langarica-Fuentes A."/>
            <person name="Gebre Yohannes G."/>
            <person name="Young M.W."/>
            <person name="Martin P."/>
            <person name="Gantlett R."/>
            <person name="Kenicer G."/>
            <person name="Hawes C."/>
            <person name="Begg G.S."/>
            <person name="Quilliam R.S."/>
            <person name="Squire G.R."/>
            <person name="Poole P.S."/>
            <person name="Young P.W."/>
            <person name="Iannetta P.M."/>
            <person name="James E.K."/>
        </authorList>
    </citation>
    <scope>NUCLEOTIDE SEQUENCE [LARGE SCALE GENOMIC DNA]</scope>
    <source>
        <strain evidence="7 8">JHI1118</strain>
    </source>
</reference>
<dbReference type="InterPro" id="IPR002491">
    <property type="entry name" value="ABC_transptr_periplasmic_BD"/>
</dbReference>
<name>A0A6L9UDC3_9HYPH</name>
<dbReference type="PANTHER" id="PTHR30532">
    <property type="entry name" value="IRON III DICITRATE-BINDING PERIPLASMIC PROTEIN"/>
    <property type="match status" value="1"/>
</dbReference>
<keyword evidence="4" id="KW-0408">Iron</keyword>
<dbReference type="EMBL" id="WUEY01000023">
    <property type="protein sequence ID" value="NEI73945.1"/>
    <property type="molecule type" value="Genomic_DNA"/>
</dbReference>